<dbReference type="InterPro" id="IPR005117">
    <property type="entry name" value="NiRdtase/SiRdtase_haem-b_fer"/>
</dbReference>
<accession>A0A7S7LUB2</accession>
<dbReference type="PANTHER" id="PTHR32439:SF0">
    <property type="entry name" value="FERREDOXIN--NITRITE REDUCTASE, CHLOROPLASTIC"/>
    <property type="match status" value="1"/>
</dbReference>
<keyword evidence="2" id="KW-0004">4Fe-4S</keyword>
<dbReference type="Gene3D" id="3.90.480.20">
    <property type="match status" value="1"/>
</dbReference>
<evidence type="ECO:0000256" key="3">
    <source>
        <dbReference type="ARBA" id="ARBA00022617"/>
    </source>
</evidence>
<keyword evidence="3" id="KW-0349">Heme</keyword>
<protein>
    <submittedName>
        <fullName evidence="10">Ferredoxin--nitrite reductase</fullName>
    </submittedName>
</protein>
<keyword evidence="11" id="KW-1185">Reference proteome</keyword>
<organism evidence="10 11">
    <name type="scientific">Candidatus Sulfurimonas baltica</name>
    <dbReference type="NCBI Taxonomy" id="2740404"/>
    <lineage>
        <taxon>Bacteria</taxon>
        <taxon>Pseudomonadati</taxon>
        <taxon>Campylobacterota</taxon>
        <taxon>Epsilonproteobacteria</taxon>
        <taxon>Campylobacterales</taxon>
        <taxon>Sulfurimonadaceae</taxon>
        <taxon>Sulfurimonas</taxon>
    </lineage>
</organism>
<feature type="domain" description="Nitrite/sulphite reductase 4Fe-4S" evidence="8">
    <location>
        <begin position="136"/>
        <end position="281"/>
    </location>
</feature>
<dbReference type="KEGG" id="sbal:HUE88_07480"/>
<dbReference type="PANTHER" id="PTHR32439">
    <property type="entry name" value="FERREDOXIN--NITRITE REDUCTASE, CHLOROPLASTIC"/>
    <property type="match status" value="1"/>
</dbReference>
<dbReference type="InterPro" id="IPR045854">
    <property type="entry name" value="NO2/SO3_Rdtase_4Fe4S_sf"/>
</dbReference>
<proteinExistence type="inferred from homology"/>
<dbReference type="Pfam" id="PF01077">
    <property type="entry name" value="NIR_SIR"/>
    <property type="match status" value="2"/>
</dbReference>
<evidence type="ECO:0000256" key="2">
    <source>
        <dbReference type="ARBA" id="ARBA00022485"/>
    </source>
</evidence>
<gene>
    <name evidence="10" type="ORF">HUE88_07480</name>
</gene>
<evidence type="ECO:0000313" key="10">
    <source>
        <dbReference type="EMBL" id="QOY50988.1"/>
    </source>
</evidence>
<dbReference type="RefSeq" id="WP_194368105.1">
    <property type="nucleotide sequence ID" value="NZ_CP054492.1"/>
</dbReference>
<evidence type="ECO:0000256" key="4">
    <source>
        <dbReference type="ARBA" id="ARBA00022723"/>
    </source>
</evidence>
<evidence type="ECO:0000256" key="1">
    <source>
        <dbReference type="ARBA" id="ARBA00010429"/>
    </source>
</evidence>
<feature type="domain" description="Nitrite/Sulfite reductase ferredoxin-like" evidence="9">
    <location>
        <begin position="62"/>
        <end position="125"/>
    </location>
</feature>
<evidence type="ECO:0000259" key="8">
    <source>
        <dbReference type="Pfam" id="PF01077"/>
    </source>
</evidence>
<dbReference type="InterPro" id="IPR036136">
    <property type="entry name" value="Nit/Sulf_reduc_fer-like_dom_sf"/>
</dbReference>
<keyword evidence="7" id="KW-0411">Iron-sulfur</keyword>
<evidence type="ECO:0000256" key="6">
    <source>
        <dbReference type="ARBA" id="ARBA00023004"/>
    </source>
</evidence>
<reference evidence="10 11" key="1">
    <citation type="submission" date="2020-05" db="EMBL/GenBank/DDBJ databases">
        <title>Sulfurimonas marisnigri, sp. nov., and Sulfurimonas baltica, sp. nov., manganese oxide reducing chemolithoautotrophs of the class Epsilonproteobacteria isolated from the pelagic redoxclines of the Black and Baltic Seas and emended description of the genus Sulfurimonas.</title>
        <authorList>
            <person name="Henkel J.V."/>
            <person name="Laudan C."/>
            <person name="Werner J."/>
            <person name="Neu T."/>
            <person name="Plewe S."/>
            <person name="Sproer C."/>
            <person name="Bunk B."/>
            <person name="Schulz-Vogt H.N."/>
        </authorList>
    </citation>
    <scope>NUCLEOTIDE SEQUENCE [LARGE SCALE GENOMIC DNA]</scope>
    <source>
        <strain evidence="10 11">GD2</strain>
    </source>
</reference>
<dbReference type="InterPro" id="IPR006067">
    <property type="entry name" value="NO2/SO3_Rdtase_4Fe4S_dom"/>
</dbReference>
<dbReference type="Gene3D" id="3.30.413.10">
    <property type="entry name" value="Sulfite Reductase Hemoprotein, domain 1"/>
    <property type="match status" value="2"/>
</dbReference>
<dbReference type="SUPFAM" id="SSF56014">
    <property type="entry name" value="Nitrite and sulphite reductase 4Fe-4S domain-like"/>
    <property type="match status" value="2"/>
</dbReference>
<dbReference type="EMBL" id="CP054492">
    <property type="protein sequence ID" value="QOY50988.1"/>
    <property type="molecule type" value="Genomic_DNA"/>
</dbReference>
<dbReference type="GO" id="GO:0020037">
    <property type="term" value="F:heme binding"/>
    <property type="evidence" value="ECO:0007669"/>
    <property type="project" value="InterPro"/>
</dbReference>
<sequence length="531" mass="60075">MKKLHEAYQERSKKINKIEQLKELNTPKAVYDNLQAICAAGYENLKDEDSKYFLKCFGLFDKNDGTFMIRVRIAGGQLSIEKALVIGEISKEYGNDYIDITTRQQIELRYIKFENLHKVLTKLDAVGITTFQTGIDNFRNIVTSSFDGLSSDSFVECMPIIEELQGVFLHKEEWTGVLPRKFNAAILGSATNDCNIFGHDCCFIAAKKDEELGFNLYLGGRVGMQAEDINLFIKPEEVKEVFLAVISLFKEFGFRDNRNKNRLHFLIEAVGMDVFRDAIIQVSKATLQSGGELLLSNEHKINQDGCVELLDDKSAVLFSIPSGIFCGSDLIYSAECTKEAEGELRLSIEQSFYMVCKNEKIEQIKATPIYKKYEKYQNPYFVHQIACAGTATCSFGVIPNKPDAVEMAEFLHKEVPLTNAKVRMYWSACPKGCGIHGIADIGFEGCKAKDEDGNTCYGVHILLGGKASYEAKESRVIYKSIPLIEAKYIVKKIMLMYKNERQSAESFEIYESRVLSMLNNDEVIKKIENYH</sequence>
<comment type="similarity">
    <text evidence="1">Belongs to the nitrite and sulfite reductase 4Fe-4S domain family.</text>
</comment>
<dbReference type="GO" id="GO:0046872">
    <property type="term" value="F:metal ion binding"/>
    <property type="evidence" value="ECO:0007669"/>
    <property type="project" value="UniProtKB-KW"/>
</dbReference>
<dbReference type="InterPro" id="IPR051329">
    <property type="entry name" value="NIR_SIR_4Fe-4S"/>
</dbReference>
<feature type="domain" description="Nitrite/sulphite reductase 4Fe-4S" evidence="8">
    <location>
        <begin position="386"/>
        <end position="500"/>
    </location>
</feature>
<dbReference type="GO" id="GO:0016491">
    <property type="term" value="F:oxidoreductase activity"/>
    <property type="evidence" value="ECO:0007669"/>
    <property type="project" value="UniProtKB-KW"/>
</dbReference>
<dbReference type="Pfam" id="PF03460">
    <property type="entry name" value="NIR_SIR_ferr"/>
    <property type="match status" value="1"/>
</dbReference>
<keyword evidence="5" id="KW-0560">Oxidoreductase</keyword>
<dbReference type="AlphaFoldDB" id="A0A7S7LUB2"/>
<dbReference type="GO" id="GO:0051539">
    <property type="term" value="F:4 iron, 4 sulfur cluster binding"/>
    <property type="evidence" value="ECO:0007669"/>
    <property type="project" value="UniProtKB-KW"/>
</dbReference>
<dbReference type="Proteomes" id="UP000593994">
    <property type="component" value="Chromosome"/>
</dbReference>
<evidence type="ECO:0000259" key="9">
    <source>
        <dbReference type="Pfam" id="PF03460"/>
    </source>
</evidence>
<dbReference type="SUPFAM" id="SSF55124">
    <property type="entry name" value="Nitrite/Sulfite reductase N-terminal domain-like"/>
    <property type="match status" value="1"/>
</dbReference>
<evidence type="ECO:0000313" key="11">
    <source>
        <dbReference type="Proteomes" id="UP000593994"/>
    </source>
</evidence>
<evidence type="ECO:0000256" key="5">
    <source>
        <dbReference type="ARBA" id="ARBA00023002"/>
    </source>
</evidence>
<name>A0A7S7LUB2_9BACT</name>
<keyword evidence="4" id="KW-0479">Metal-binding</keyword>
<keyword evidence="6" id="KW-0408">Iron</keyword>
<evidence type="ECO:0000256" key="7">
    <source>
        <dbReference type="ARBA" id="ARBA00023014"/>
    </source>
</evidence>